<dbReference type="SUPFAM" id="SSF56281">
    <property type="entry name" value="Metallo-hydrolase/oxidoreductase"/>
    <property type="match status" value="1"/>
</dbReference>
<organism evidence="13">
    <name type="scientific">freshwater metagenome</name>
    <dbReference type="NCBI Taxonomy" id="449393"/>
    <lineage>
        <taxon>unclassified sequences</taxon>
        <taxon>metagenomes</taxon>
        <taxon>ecological metagenomes</taxon>
    </lineage>
</organism>
<dbReference type="Pfam" id="PF00753">
    <property type="entry name" value="Lactamase_B"/>
    <property type="match status" value="1"/>
</dbReference>
<evidence type="ECO:0000256" key="4">
    <source>
        <dbReference type="ARBA" id="ARBA00022759"/>
    </source>
</evidence>
<dbReference type="GO" id="GO:0006396">
    <property type="term" value="P:RNA processing"/>
    <property type="evidence" value="ECO:0007669"/>
    <property type="project" value="InterPro"/>
</dbReference>
<dbReference type="Pfam" id="PF07521">
    <property type="entry name" value="RMMBL"/>
    <property type="match status" value="1"/>
</dbReference>
<feature type="region of interest" description="Disordered" evidence="9">
    <location>
        <begin position="1"/>
        <end position="32"/>
    </location>
</feature>
<dbReference type="EMBL" id="CAEZVV010000104">
    <property type="protein sequence ID" value="CAB4652431.1"/>
    <property type="molecule type" value="Genomic_DNA"/>
</dbReference>
<evidence type="ECO:0000313" key="13">
    <source>
        <dbReference type="EMBL" id="CAB4565493.1"/>
    </source>
</evidence>
<evidence type="ECO:0000256" key="6">
    <source>
        <dbReference type="ARBA" id="ARBA00022833"/>
    </source>
</evidence>
<keyword evidence="7" id="KW-0269">Exonuclease</keyword>
<dbReference type="PIRSF" id="PIRSF004803">
    <property type="entry name" value="RnjA"/>
    <property type="match status" value="1"/>
</dbReference>
<evidence type="ECO:0000256" key="7">
    <source>
        <dbReference type="ARBA" id="ARBA00022839"/>
    </source>
</evidence>
<dbReference type="InterPro" id="IPR011108">
    <property type="entry name" value="RMMBL"/>
</dbReference>
<dbReference type="AlphaFoldDB" id="A0A6J6DTI9"/>
<dbReference type="InterPro" id="IPR036866">
    <property type="entry name" value="RibonucZ/Hydroxyglut_hydro"/>
</dbReference>
<reference evidence="13" key="1">
    <citation type="submission" date="2020-05" db="EMBL/GenBank/DDBJ databases">
        <authorList>
            <person name="Chiriac C."/>
            <person name="Salcher M."/>
            <person name="Ghai R."/>
            <person name="Kavagutti S V."/>
        </authorList>
    </citation>
    <scope>NUCLEOTIDE SEQUENCE</scope>
</reference>
<keyword evidence="2" id="KW-0540">Nuclease</keyword>
<keyword evidence="6" id="KW-0862">Zinc</keyword>
<dbReference type="SMART" id="SM00849">
    <property type="entry name" value="Lactamase_B"/>
    <property type="match status" value="1"/>
</dbReference>
<dbReference type="EMBL" id="CAEZXE010000151">
    <property type="protein sequence ID" value="CAB4688819.1"/>
    <property type="molecule type" value="Genomic_DNA"/>
</dbReference>
<evidence type="ECO:0000256" key="2">
    <source>
        <dbReference type="ARBA" id="ARBA00022722"/>
    </source>
</evidence>
<dbReference type="InterPro" id="IPR042173">
    <property type="entry name" value="RNase_J_2"/>
</dbReference>
<name>A0A6J6DTI9_9ZZZZ</name>
<gene>
    <name evidence="11" type="ORF">UFOPK1495_01436</name>
    <name evidence="12" type="ORF">UFOPK1603_00712</name>
    <name evidence="13" type="ORF">UFOPK1711_00178</name>
    <name evidence="14" type="ORF">UFOPK2143_01363</name>
    <name evidence="15" type="ORF">UFOPK2350_01465</name>
</gene>
<keyword evidence="3" id="KW-0479">Metal-binding</keyword>
<dbReference type="GO" id="GO:0008270">
    <property type="term" value="F:zinc ion binding"/>
    <property type="evidence" value="ECO:0007669"/>
    <property type="project" value="InterPro"/>
</dbReference>
<dbReference type="PANTHER" id="PTHR43694:SF1">
    <property type="entry name" value="RIBONUCLEASE J"/>
    <property type="match status" value="1"/>
</dbReference>
<accession>A0A6J6DTI9</accession>
<dbReference type="Gene3D" id="3.10.20.580">
    <property type="match status" value="1"/>
</dbReference>
<dbReference type="Pfam" id="PF17770">
    <property type="entry name" value="RNase_J_C"/>
    <property type="match status" value="1"/>
</dbReference>
<sequence length="584" mass="63285">MSRDGAKPKSKSKAKSKKADASEKAPKVRDSQGTPVSVTFLGGLGEIGRNCACIEVEGKILLLDCGLMFPDLDMLGIDLVLPDFTYLRENADRIIGCIATHGHEDHTGGLSFLLRELEFPIYGSALTLGLARNRIEEAGLLDRTEFIPVVDGERRMIGPFDVEFIPVTHSVPHGIATAFHTPQGVILHTGDFKLDLTPVDGRLTDLARIGAIASTEGIRLLLSDSTNAEEHGHAASETSVGAVLYDLFHRYEGRRIITTCFASHIHRVQQIADAAISFDRVIATMGMSMKKNVRMAREMGLLNIPESRLMDIADVGDLPPEKVCVISTGSQGEPMSALALMAANENRWLTLSGTDVVIMSSHPIPGNETDVSKVIDGLVRAGAEVVHSGISDVHASGHAKAEDLKMFLSITRPEHFIPVHGEYRHLVAHAKLARTMGVAASKIIVCTDGDQVTLDDTGLRPTAQVPSGYLYVDGIIGDVGSGVLRDRRVLAEEGVVVVIVGVDIEHGTTMIGPEIITRGWVHAPEAEELLDQCADQVREAIAELFRNGRSDIENVQRVVRRAAGRFVNEKTKRRPMIVPVVMEA</sequence>
<evidence type="ECO:0000256" key="9">
    <source>
        <dbReference type="SAM" id="MobiDB-lite"/>
    </source>
</evidence>
<dbReference type="Gene3D" id="3.40.50.10710">
    <property type="entry name" value="Metallo-hydrolase/oxidoreductase"/>
    <property type="match status" value="1"/>
</dbReference>
<protein>
    <submittedName>
        <fullName evidence="13">Unannotated protein</fullName>
    </submittedName>
</protein>
<keyword evidence="1" id="KW-0963">Cytoplasm</keyword>
<dbReference type="EMBL" id="CAEZSU010000174">
    <property type="protein sequence ID" value="CAB4559959.1"/>
    <property type="molecule type" value="Genomic_DNA"/>
</dbReference>
<keyword evidence="4" id="KW-0255">Endonuclease</keyword>
<evidence type="ECO:0000256" key="8">
    <source>
        <dbReference type="ARBA" id="ARBA00022884"/>
    </source>
</evidence>
<dbReference type="NCBIfam" id="TIGR00649">
    <property type="entry name" value="MG423"/>
    <property type="match status" value="1"/>
</dbReference>
<dbReference type="InterPro" id="IPR055132">
    <property type="entry name" value="RNase_J_b_CASP"/>
</dbReference>
<dbReference type="EMBL" id="CAEZTR010000006">
    <property type="protein sequence ID" value="CAB4565493.1"/>
    <property type="molecule type" value="Genomic_DNA"/>
</dbReference>
<dbReference type="GO" id="GO:0003723">
    <property type="term" value="F:RNA binding"/>
    <property type="evidence" value="ECO:0007669"/>
    <property type="project" value="UniProtKB-KW"/>
</dbReference>
<dbReference type="InterPro" id="IPR030854">
    <property type="entry name" value="RNase_J_bac"/>
</dbReference>
<feature type="compositionally biased region" description="Basic and acidic residues" evidence="9">
    <location>
        <begin position="17"/>
        <end position="30"/>
    </location>
</feature>
<evidence type="ECO:0000313" key="15">
    <source>
        <dbReference type="EMBL" id="CAB4688819.1"/>
    </source>
</evidence>
<evidence type="ECO:0000313" key="11">
    <source>
        <dbReference type="EMBL" id="CAB4559959.1"/>
    </source>
</evidence>
<dbReference type="InterPro" id="IPR001279">
    <property type="entry name" value="Metallo-B-lactamas"/>
</dbReference>
<dbReference type="EMBL" id="CAEZTG010000051">
    <property type="protein sequence ID" value="CAB4563204.1"/>
    <property type="molecule type" value="Genomic_DNA"/>
</dbReference>
<dbReference type="GO" id="GO:0004534">
    <property type="term" value="F:5'-3' RNA exonuclease activity"/>
    <property type="evidence" value="ECO:0007669"/>
    <property type="project" value="InterPro"/>
</dbReference>
<keyword evidence="5" id="KW-0378">Hydrolase</keyword>
<evidence type="ECO:0000313" key="14">
    <source>
        <dbReference type="EMBL" id="CAB4652431.1"/>
    </source>
</evidence>
<dbReference type="Gene3D" id="3.60.15.10">
    <property type="entry name" value="Ribonuclease Z/Hydroxyacylglutathione hydrolase-like"/>
    <property type="match status" value="1"/>
</dbReference>
<evidence type="ECO:0000256" key="5">
    <source>
        <dbReference type="ARBA" id="ARBA00022801"/>
    </source>
</evidence>
<dbReference type="CDD" id="cd07714">
    <property type="entry name" value="RNaseJ_MBL-fold"/>
    <property type="match status" value="1"/>
</dbReference>
<dbReference type="InterPro" id="IPR004613">
    <property type="entry name" value="RNase_J"/>
</dbReference>
<evidence type="ECO:0000259" key="10">
    <source>
        <dbReference type="SMART" id="SM00849"/>
    </source>
</evidence>
<dbReference type="HAMAP" id="MF_01491">
    <property type="entry name" value="RNase_J_bact"/>
    <property type="match status" value="1"/>
</dbReference>
<evidence type="ECO:0000256" key="1">
    <source>
        <dbReference type="ARBA" id="ARBA00022490"/>
    </source>
</evidence>
<keyword evidence="8" id="KW-0694">RNA-binding</keyword>
<evidence type="ECO:0000256" key="3">
    <source>
        <dbReference type="ARBA" id="ARBA00022723"/>
    </source>
</evidence>
<dbReference type="PANTHER" id="PTHR43694">
    <property type="entry name" value="RIBONUCLEASE J"/>
    <property type="match status" value="1"/>
</dbReference>
<proteinExistence type="inferred from homology"/>
<dbReference type="Pfam" id="PF22505">
    <property type="entry name" value="RNase_J_b_CASP"/>
    <property type="match status" value="1"/>
</dbReference>
<dbReference type="GO" id="GO:0004521">
    <property type="term" value="F:RNA endonuclease activity"/>
    <property type="evidence" value="ECO:0007669"/>
    <property type="project" value="InterPro"/>
</dbReference>
<dbReference type="InterPro" id="IPR041636">
    <property type="entry name" value="RNase_J_C"/>
</dbReference>
<feature type="domain" description="Metallo-beta-lactamase" evidence="10">
    <location>
        <begin position="48"/>
        <end position="233"/>
    </location>
</feature>
<evidence type="ECO:0000313" key="12">
    <source>
        <dbReference type="EMBL" id="CAB4563204.1"/>
    </source>
</evidence>